<evidence type="ECO:0000256" key="3">
    <source>
        <dbReference type="ARBA" id="ARBA00022679"/>
    </source>
</evidence>
<evidence type="ECO:0000256" key="5">
    <source>
        <dbReference type="ARBA" id="ARBA00022968"/>
    </source>
</evidence>
<dbReference type="GO" id="GO:0047238">
    <property type="term" value="F:glucuronosyl-N-acetylgalactosaminyl-proteoglycan 4-beta-N-acetylgalactosaminyltransferase activity"/>
    <property type="evidence" value="ECO:0007669"/>
    <property type="project" value="TreeGrafter"/>
</dbReference>
<protein>
    <recommendedName>
        <fullName evidence="9">Hexosyltransferase</fullName>
        <ecNumber evidence="9">2.4.1.-</ecNumber>
    </recommendedName>
</protein>
<keyword evidence="3 9" id="KW-0808">Transferase</keyword>
<dbReference type="AlphaFoldDB" id="A0A8C5PR04"/>
<evidence type="ECO:0000313" key="11">
    <source>
        <dbReference type="Proteomes" id="UP000694569"/>
    </source>
</evidence>
<dbReference type="OrthoDB" id="9985088at2759"/>
<reference evidence="10" key="1">
    <citation type="submission" date="2025-08" db="UniProtKB">
        <authorList>
            <consortium name="Ensembl"/>
        </authorList>
    </citation>
    <scope>IDENTIFICATION</scope>
</reference>
<keyword evidence="4" id="KW-0812">Transmembrane</keyword>
<dbReference type="EC" id="2.4.1.-" evidence="9"/>
<dbReference type="PANTHER" id="PTHR12369">
    <property type="entry name" value="CHONDROITIN SYNTHASE"/>
    <property type="match status" value="1"/>
</dbReference>
<organism evidence="10 11">
    <name type="scientific">Leptobrachium leishanense</name>
    <name type="common">Leishan spiny toad</name>
    <dbReference type="NCBI Taxonomy" id="445787"/>
    <lineage>
        <taxon>Eukaryota</taxon>
        <taxon>Metazoa</taxon>
        <taxon>Chordata</taxon>
        <taxon>Craniata</taxon>
        <taxon>Vertebrata</taxon>
        <taxon>Euteleostomi</taxon>
        <taxon>Amphibia</taxon>
        <taxon>Batrachia</taxon>
        <taxon>Anura</taxon>
        <taxon>Pelobatoidea</taxon>
        <taxon>Megophryidae</taxon>
        <taxon>Leptobrachium</taxon>
    </lineage>
</organism>
<dbReference type="Pfam" id="PF05679">
    <property type="entry name" value="CHGN"/>
    <property type="match status" value="1"/>
</dbReference>
<comment type="subcellular location">
    <subcellularLocation>
        <location evidence="1 9">Golgi apparatus</location>
        <location evidence="1 9">Golgi stack membrane</location>
        <topology evidence="1 9">Single-pass type II membrane protein</topology>
    </subcellularLocation>
</comment>
<dbReference type="Ensembl" id="ENSLLET00000027619.1">
    <property type="protein sequence ID" value="ENSLLEP00000026591.1"/>
    <property type="gene ID" value="ENSLLEG00000016862.1"/>
</dbReference>
<dbReference type="InterPro" id="IPR051227">
    <property type="entry name" value="CS_glycosyltransferase"/>
</dbReference>
<dbReference type="GeneTree" id="ENSGT01050000244857"/>
<evidence type="ECO:0000313" key="10">
    <source>
        <dbReference type="Ensembl" id="ENSLLEP00000026591.1"/>
    </source>
</evidence>
<dbReference type="Proteomes" id="UP000694569">
    <property type="component" value="Unplaced"/>
</dbReference>
<evidence type="ECO:0000256" key="1">
    <source>
        <dbReference type="ARBA" id="ARBA00004447"/>
    </source>
</evidence>
<keyword evidence="6" id="KW-1133">Transmembrane helix</keyword>
<keyword evidence="5 9" id="KW-0735">Signal-anchor</keyword>
<dbReference type="GO" id="GO:0032580">
    <property type="term" value="C:Golgi cisterna membrane"/>
    <property type="evidence" value="ECO:0007669"/>
    <property type="project" value="UniProtKB-SubCell"/>
</dbReference>
<sequence>MNLEAQAVPCEPSERVTWTPAQSLCVWTRTLPHPRNPLGMAPPLSPLLLASFMGFLRSVLPLILGLSLGCSLSLLRVSWIQGSEDLCAGGRQGFQMPQAMDVSQLNNEIKPRIVPYSRKQHGSHRKVLRTRYIQSELGFRERLCVVVLSSRPSLNTFAVAVNRTLSPHVIRLMFFTGARGAKLPQGMEIVSHGDERPVWLMYHTLRYIEAHLLSAYDWFYVTQDDSFVNGYRLQEMAKHLSPSPPLYIGRPTEFIGGHEDWRYCHGGSGYFLSQALLHVLGPHLDFCRSDILSSRADEWLGRCLQDTLNVACVGTYQSLHYMSLNLPRNVDVEALEETMLSGSVSAHPVRDATLMYRLQRKLSEILLHRTYLQIRHLQSEIHNISSLTPDPKASVSWPVGVNAPFTATSRFDLLTWDYFTETHAFSCPDGSPKCPLQGLWLRDVQQVLGEALDQLNLRYQPRLRFRLQHLINGYRRFDPTRGMEYTLDLLLEVTIESGHAGTLTKRLSLLRPLSRVEILPMPYVTEATRVQIVMPLMAADAGHIAGFLDAFATNLLDPQENVALSVLLVYEVGFAGQKRDVFEEVHGIISELEKRYSFLRVELISVSTDMPSQVHIMDVASKKHPVDTLFFLVDVWSEVSGDALNRCRMNAISAWQVFSPVHYQEYSPDVLRHISSADMLRDGHFDRLSSSEFCFYNSDFMEARGKMAREVGEQEDDGEGADMELLELFLRHSELHVFRALEPALVQRFSVRRCSTHLSGEGYHRCVLSNLETLGSRIHLAMALYEQDQTNST</sequence>
<evidence type="ECO:0000256" key="9">
    <source>
        <dbReference type="RuleBase" id="RU364016"/>
    </source>
</evidence>
<evidence type="ECO:0000256" key="6">
    <source>
        <dbReference type="ARBA" id="ARBA00022989"/>
    </source>
</evidence>
<dbReference type="Gene3D" id="3.90.550.50">
    <property type="match status" value="1"/>
</dbReference>
<accession>A0A8C5PR04</accession>
<evidence type="ECO:0000256" key="4">
    <source>
        <dbReference type="ARBA" id="ARBA00022692"/>
    </source>
</evidence>
<name>A0A8C5PR04_9ANUR</name>
<comment type="similarity">
    <text evidence="2 9">Belongs to the chondroitin N-acetylgalactosaminyltransferase family.</text>
</comment>
<evidence type="ECO:0000256" key="7">
    <source>
        <dbReference type="ARBA" id="ARBA00023034"/>
    </source>
</evidence>
<evidence type="ECO:0000256" key="2">
    <source>
        <dbReference type="ARBA" id="ARBA00009239"/>
    </source>
</evidence>
<keyword evidence="7 9" id="KW-0333">Golgi apparatus</keyword>
<keyword evidence="8" id="KW-0472">Membrane</keyword>
<evidence type="ECO:0000256" key="8">
    <source>
        <dbReference type="ARBA" id="ARBA00023136"/>
    </source>
</evidence>
<proteinExistence type="inferred from homology"/>
<reference evidence="10" key="2">
    <citation type="submission" date="2025-09" db="UniProtKB">
        <authorList>
            <consortium name="Ensembl"/>
        </authorList>
    </citation>
    <scope>IDENTIFICATION</scope>
</reference>
<dbReference type="InterPro" id="IPR008428">
    <property type="entry name" value="Chond_GalNAc"/>
</dbReference>
<dbReference type="PANTHER" id="PTHR12369:SF14">
    <property type="entry name" value="CHONDROITIN SULFATE GLUCURONYLTRANSFERASE"/>
    <property type="match status" value="1"/>
</dbReference>
<keyword evidence="11" id="KW-1185">Reference proteome</keyword>